<dbReference type="Gene3D" id="1.10.630.10">
    <property type="entry name" value="Cytochrome P450"/>
    <property type="match status" value="1"/>
</dbReference>
<dbReference type="InterPro" id="IPR036396">
    <property type="entry name" value="Cyt_P450_sf"/>
</dbReference>
<dbReference type="PANTHER" id="PTHR24291">
    <property type="entry name" value="CYTOCHROME P450 FAMILY 4"/>
    <property type="match status" value="1"/>
</dbReference>
<dbReference type="Proteomes" id="UP001422759">
    <property type="component" value="Unassembled WGS sequence"/>
</dbReference>
<proteinExistence type="inferred from homology"/>
<evidence type="ECO:0000256" key="5">
    <source>
        <dbReference type="ARBA" id="ARBA00023004"/>
    </source>
</evidence>
<evidence type="ECO:0000256" key="7">
    <source>
        <dbReference type="RuleBase" id="RU000461"/>
    </source>
</evidence>
<evidence type="ECO:0000256" key="6">
    <source>
        <dbReference type="ARBA" id="ARBA00023033"/>
    </source>
</evidence>
<dbReference type="InterPro" id="IPR050196">
    <property type="entry name" value="Cytochrome_P450_Monoox"/>
</dbReference>
<keyword evidence="2 7" id="KW-0349">Heme</keyword>
<comment type="caution">
    <text evidence="8">The sequence shown here is derived from an EMBL/GenBank/DDBJ whole genome shotgun (WGS) entry which is preliminary data.</text>
</comment>
<evidence type="ECO:0000256" key="4">
    <source>
        <dbReference type="ARBA" id="ARBA00023002"/>
    </source>
</evidence>
<dbReference type="EMBL" id="BAAANT010000084">
    <property type="protein sequence ID" value="GAA1501096.1"/>
    <property type="molecule type" value="Genomic_DNA"/>
</dbReference>
<dbReference type="InterPro" id="IPR017972">
    <property type="entry name" value="Cyt_P450_CS"/>
</dbReference>
<keyword evidence="3 7" id="KW-0479">Metal-binding</keyword>
<keyword evidence="4 7" id="KW-0560">Oxidoreductase</keyword>
<organism evidence="8 9">
    <name type="scientific">Kitasatospora kazusensis</name>
    <dbReference type="NCBI Taxonomy" id="407974"/>
    <lineage>
        <taxon>Bacteria</taxon>
        <taxon>Bacillati</taxon>
        <taxon>Actinomycetota</taxon>
        <taxon>Actinomycetes</taxon>
        <taxon>Kitasatosporales</taxon>
        <taxon>Streptomycetaceae</taxon>
        <taxon>Kitasatospora</taxon>
    </lineage>
</organism>
<accession>A0ABN1ZMC8</accession>
<dbReference type="PRINTS" id="PR00385">
    <property type="entry name" value="P450"/>
</dbReference>
<dbReference type="InterPro" id="IPR001128">
    <property type="entry name" value="Cyt_P450"/>
</dbReference>
<dbReference type="PANTHER" id="PTHR24291:SF50">
    <property type="entry name" value="BIFUNCTIONAL ALBAFLAVENONE MONOOXYGENASE_TERPENE SYNTHASE"/>
    <property type="match status" value="1"/>
</dbReference>
<dbReference type="SUPFAM" id="SSF48264">
    <property type="entry name" value="Cytochrome P450"/>
    <property type="match status" value="1"/>
</dbReference>
<keyword evidence="5 7" id="KW-0408">Iron</keyword>
<dbReference type="InterPro" id="IPR002401">
    <property type="entry name" value="Cyt_P450_E_grp-I"/>
</dbReference>
<dbReference type="CDD" id="cd11049">
    <property type="entry name" value="CYP170A1-like"/>
    <property type="match status" value="1"/>
</dbReference>
<sequence length="432" mass="48503">MVGHAWPLWRDPLAFLKELRDTGDLARVDIGTMPVVFVNSAELAWEVMVTQAAKFHKGRFFDRLRSLVGDGLATSDGPVHRQHRRLMQPMFHRERIAGYAELMGRRARELADSWQAGQTLDVGEVMAQWVVTTLAETMFSAEIGKPAAEVVQRNVPIIIENLLIRTLSPRLLDGLPIPANRRFDAATRELHKVIDEVVSAVRQAGDGDQPDLLSTLIAARDADTGEALTDTEVRDELGTILFAGTETTATTLAWAFHEIARHPQVEKQLLAELDEVVGHRPVTFEDVTHLPYLRRVIDEVTRLHGVTLLMRRATEPVEIGGVTVPEGTEVAFSLYALHQDPRLFPQPERFDPDRWLPERTEGVNLRQAFLPFGAGNRKCIGDAFSWTEITILLATVLPRWQLQHEPGSTPREIAAAVPRPDHLSMIVRDRRD</sequence>
<gene>
    <name evidence="8" type="ORF">GCM10009760_63670</name>
</gene>
<evidence type="ECO:0000256" key="1">
    <source>
        <dbReference type="ARBA" id="ARBA00010617"/>
    </source>
</evidence>
<name>A0ABN1ZMC8_9ACTN</name>
<evidence type="ECO:0000256" key="2">
    <source>
        <dbReference type="ARBA" id="ARBA00022617"/>
    </source>
</evidence>
<comment type="similarity">
    <text evidence="1 7">Belongs to the cytochrome P450 family.</text>
</comment>
<dbReference type="PROSITE" id="PS00086">
    <property type="entry name" value="CYTOCHROME_P450"/>
    <property type="match status" value="1"/>
</dbReference>
<keyword evidence="6 7" id="KW-0503">Monooxygenase</keyword>
<evidence type="ECO:0000313" key="8">
    <source>
        <dbReference type="EMBL" id="GAA1501096.1"/>
    </source>
</evidence>
<reference evidence="8 9" key="1">
    <citation type="journal article" date="2019" name="Int. J. Syst. Evol. Microbiol.">
        <title>The Global Catalogue of Microorganisms (GCM) 10K type strain sequencing project: providing services to taxonomists for standard genome sequencing and annotation.</title>
        <authorList>
            <consortium name="The Broad Institute Genomics Platform"/>
            <consortium name="The Broad Institute Genome Sequencing Center for Infectious Disease"/>
            <person name="Wu L."/>
            <person name="Ma J."/>
        </authorList>
    </citation>
    <scope>NUCLEOTIDE SEQUENCE [LARGE SCALE GENOMIC DNA]</scope>
    <source>
        <strain evidence="8 9">JCM 14560</strain>
    </source>
</reference>
<evidence type="ECO:0000313" key="9">
    <source>
        <dbReference type="Proteomes" id="UP001422759"/>
    </source>
</evidence>
<dbReference type="PRINTS" id="PR00463">
    <property type="entry name" value="EP450I"/>
</dbReference>
<dbReference type="Pfam" id="PF00067">
    <property type="entry name" value="p450"/>
    <property type="match status" value="1"/>
</dbReference>
<evidence type="ECO:0000256" key="3">
    <source>
        <dbReference type="ARBA" id="ARBA00022723"/>
    </source>
</evidence>
<protein>
    <submittedName>
        <fullName evidence="8">Cytochrome P450</fullName>
    </submittedName>
</protein>
<keyword evidence="9" id="KW-1185">Reference proteome</keyword>